<evidence type="ECO:0000256" key="1">
    <source>
        <dbReference type="SAM" id="MobiDB-lite"/>
    </source>
</evidence>
<dbReference type="EMBL" id="JANPWB010000007">
    <property type="protein sequence ID" value="KAJ1170300.1"/>
    <property type="molecule type" value="Genomic_DNA"/>
</dbReference>
<dbReference type="Proteomes" id="UP001066276">
    <property type="component" value="Chromosome 4_1"/>
</dbReference>
<gene>
    <name evidence="2" type="ORF">NDU88_002178</name>
</gene>
<evidence type="ECO:0000313" key="3">
    <source>
        <dbReference type="Proteomes" id="UP001066276"/>
    </source>
</evidence>
<name>A0AAV7T1N6_PLEWA</name>
<accession>A0AAV7T1N6</accession>
<proteinExistence type="predicted"/>
<organism evidence="2 3">
    <name type="scientific">Pleurodeles waltl</name>
    <name type="common">Iberian ribbed newt</name>
    <dbReference type="NCBI Taxonomy" id="8319"/>
    <lineage>
        <taxon>Eukaryota</taxon>
        <taxon>Metazoa</taxon>
        <taxon>Chordata</taxon>
        <taxon>Craniata</taxon>
        <taxon>Vertebrata</taxon>
        <taxon>Euteleostomi</taxon>
        <taxon>Amphibia</taxon>
        <taxon>Batrachia</taxon>
        <taxon>Caudata</taxon>
        <taxon>Salamandroidea</taxon>
        <taxon>Salamandridae</taxon>
        <taxon>Pleurodelinae</taxon>
        <taxon>Pleurodeles</taxon>
    </lineage>
</organism>
<feature type="compositionally biased region" description="Basic and acidic residues" evidence="1">
    <location>
        <begin position="15"/>
        <end position="25"/>
    </location>
</feature>
<sequence>MALDHAPGNRGGPRAVDRMAREKLPPEAVHATRARRNPAQAPSWTRLRGSDDLILKWLRVKLPPPPPRGWKAGAPARNLEREAIRLRNRAGRAKSLQ</sequence>
<comment type="caution">
    <text evidence="2">The sequence shown here is derived from an EMBL/GenBank/DDBJ whole genome shotgun (WGS) entry which is preliminary data.</text>
</comment>
<dbReference type="AlphaFoldDB" id="A0AAV7T1N6"/>
<protein>
    <submittedName>
        <fullName evidence="2">Uncharacterized protein</fullName>
    </submittedName>
</protein>
<reference evidence="2" key="1">
    <citation type="journal article" date="2022" name="bioRxiv">
        <title>Sequencing and chromosome-scale assembly of the giantPleurodeles waltlgenome.</title>
        <authorList>
            <person name="Brown T."/>
            <person name="Elewa A."/>
            <person name="Iarovenko S."/>
            <person name="Subramanian E."/>
            <person name="Araus A.J."/>
            <person name="Petzold A."/>
            <person name="Susuki M."/>
            <person name="Suzuki K.-i.T."/>
            <person name="Hayashi T."/>
            <person name="Toyoda A."/>
            <person name="Oliveira C."/>
            <person name="Osipova E."/>
            <person name="Leigh N.D."/>
            <person name="Simon A."/>
            <person name="Yun M.H."/>
        </authorList>
    </citation>
    <scope>NUCLEOTIDE SEQUENCE</scope>
    <source>
        <strain evidence="2">20211129_DDA</strain>
        <tissue evidence="2">Liver</tissue>
    </source>
</reference>
<feature type="region of interest" description="Disordered" evidence="1">
    <location>
        <begin position="1"/>
        <end position="44"/>
    </location>
</feature>
<keyword evidence="3" id="KW-1185">Reference proteome</keyword>
<evidence type="ECO:0000313" key="2">
    <source>
        <dbReference type="EMBL" id="KAJ1170300.1"/>
    </source>
</evidence>